<dbReference type="EMBL" id="JBHTIA010000003">
    <property type="protein sequence ID" value="MFD0764471.1"/>
    <property type="molecule type" value="Genomic_DNA"/>
</dbReference>
<accession>A0ABW2ZE55</accession>
<dbReference type="Proteomes" id="UP001597073">
    <property type="component" value="Unassembled WGS sequence"/>
</dbReference>
<dbReference type="PROSITE" id="PS51186">
    <property type="entry name" value="GNAT"/>
    <property type="match status" value="1"/>
</dbReference>
<name>A0ABW2ZE55_9SPHI</name>
<protein>
    <submittedName>
        <fullName evidence="2">GNAT family N-acetyltransferase</fullName>
        <ecNumber evidence="2">2.3.-.-</ecNumber>
    </submittedName>
</protein>
<evidence type="ECO:0000313" key="2">
    <source>
        <dbReference type="EMBL" id="MFD0764471.1"/>
    </source>
</evidence>
<dbReference type="GO" id="GO:0016746">
    <property type="term" value="F:acyltransferase activity"/>
    <property type="evidence" value="ECO:0007669"/>
    <property type="project" value="UniProtKB-KW"/>
</dbReference>
<proteinExistence type="predicted"/>
<feature type="domain" description="N-acetyltransferase" evidence="1">
    <location>
        <begin position="1466"/>
        <end position="1619"/>
    </location>
</feature>
<gene>
    <name evidence="2" type="ORF">ACFQZI_06380</name>
</gene>
<dbReference type="InterPro" id="IPR000182">
    <property type="entry name" value="GNAT_dom"/>
</dbReference>
<sequence>MTWSNLKEYGEGASAAFESLMNHLFERYVQRNYSGKVKKFRSVNGKGGDGGVEAYAEIKDGTFIAVQSKWFRNRFGKDQIDQIEESVKTAMAIRPLITEYIICMPIDITSLKKVTAGQDKNGNPAQQLTTNSGDQLISNLEQKLKVSFPALALKWWLDHDIENELAEPENAGIYKFWFDRETITHSFLKDRFEMAKAKWLGERYVPKLHAQGYIESSIDASMYGSNYRRGILRELADYELSLHRGIVLGNKVLLEVDLSSEDKDKLSELVQKYRQKVESIKEFMPKLTSGEPISPVDFENARKTHAVWKVSSKISDQGSVNLLSRFKNVSDEIGTHSAKILLRNLERNLSKPNKVFLGRPGSGKTHALSHATQRHLERHLPAVIIQAFGTDNTDWGAIMRAALIESGWSMDELFNALECQAIREDRRLANSQGTLGDELTNAPTKVLICVDGLEEATGKWQSWKQRIRECEVLSAKYKRLLFIFSSRDYFFEDSEIENATLQISEIPAEGDIPYQSVIDDYFREYDITISSASIIRGIDSLFALRLFCLAYEHGRLNETSKVNTAGDKLLAERIKNIEAEFAKKLNKELIPANRPVGKAISVIADIFINSDNISHDQLKELILPPVSTFLNGNETDLLINYLAENGILIKTEVEKISDGIPIIVTEYSMTYRSIPEIVIASRVAKRIVNGEITNITDDAFYALFNAIQGSSRPVSADEVKRSRKRIRQEIVNILLHEHGKMIGRGGFISTGLSEDEIFDLRFNAMLKAPESLVSEYEKGVENVFFGDMAGRLNLLRHQILPASVEAENNFGARYLHKLLCSFSNHFERDKIWQGDDRFGSDGKEKNNLRSVILGESGTLELSPYALHDEKPLIYAWCLSTLNQEFRSNLRLSLTKWALVQPFEFAKMITLLFNVVDPQIQEDLASISLALAGRLNDGPAILAIANAALAEVFSDTLNHRNVIVRAGFRSIIERAYQYNLLTEDQVKIARPHVQMQISLIPLDVPTLESGSDEPYPIVHDLSWYVIERSYSGFLRYPDGTGPVQKDQDSDKARELLDLYRQQFPGHSLFAKSWALAAGIGYMRSLGFDRTKGNGMTQRTHGSRSPQFTYEEKYTWLAVSYLKGYLADYVPYSDSNYENPSFVEDYFKIVHVPNPGELLGNQHVKGYDAFNSIVIQESLVHNYSSGDIKDFVHHEITDEPVIDFEKWLYFQESQFYVGRTDRKLIALYHDTTQKDAKEYVYARLEAIACLIPSDQKSTLIDLVRKDPEVLHFSHHFESLMTSPDTDTYANPSDIVWMNWIEEYDTVQEYEIEDDPLSIFYGLVKIASTSVDGETHSVYPSKTVRSIAPVMLNIGNYFLDNKDDIIGYHQDLRNGSGLRQEITLLNKDTINGALSSAGLDLVWFVHLYKSKEHSDNIEDIPHIQRSRKYLVYTNADGKLGSFQFWNETTSTERDRFSWGRVSELEPIIKKPDELTPEKLQQIKHFLVAGGEVSTTNIEERIAASHFIAFFQTDGLIISTASIKKPVKSYRAKVFSKAKTDMDHTGFTYELGYLYTLPRARGKNLSNRLISALLKNLDGEKIFSTTRMNNMQVNLMMKKMGFARIGEPYWNTKRSDYLLLYITTVSATAVPSEFEIR</sequence>
<comment type="caution">
    <text evidence="2">The sequence shown here is derived from an EMBL/GenBank/DDBJ whole genome shotgun (WGS) entry which is preliminary data.</text>
</comment>
<dbReference type="Gene3D" id="3.40.630.30">
    <property type="match status" value="1"/>
</dbReference>
<keyword evidence="2" id="KW-0012">Acyltransferase</keyword>
<reference evidence="3" key="1">
    <citation type="journal article" date="2019" name="Int. J. Syst. Evol. Microbiol.">
        <title>The Global Catalogue of Microorganisms (GCM) 10K type strain sequencing project: providing services to taxonomists for standard genome sequencing and annotation.</title>
        <authorList>
            <consortium name="The Broad Institute Genomics Platform"/>
            <consortium name="The Broad Institute Genome Sequencing Center for Infectious Disease"/>
            <person name="Wu L."/>
            <person name="Ma J."/>
        </authorList>
    </citation>
    <scope>NUCLEOTIDE SEQUENCE [LARGE SCALE GENOMIC DNA]</scope>
    <source>
        <strain evidence="3">CCUG 60742</strain>
    </source>
</reference>
<evidence type="ECO:0000259" key="1">
    <source>
        <dbReference type="PROSITE" id="PS51186"/>
    </source>
</evidence>
<dbReference type="RefSeq" id="WP_377139942.1">
    <property type="nucleotide sequence ID" value="NZ_JBHTIA010000003.1"/>
</dbReference>
<organism evidence="2 3">
    <name type="scientific">Mucilaginibacter lutimaris</name>
    <dbReference type="NCBI Taxonomy" id="931629"/>
    <lineage>
        <taxon>Bacteria</taxon>
        <taxon>Pseudomonadati</taxon>
        <taxon>Bacteroidota</taxon>
        <taxon>Sphingobacteriia</taxon>
        <taxon>Sphingobacteriales</taxon>
        <taxon>Sphingobacteriaceae</taxon>
        <taxon>Mucilaginibacter</taxon>
    </lineage>
</organism>
<dbReference type="InterPro" id="IPR016181">
    <property type="entry name" value="Acyl_CoA_acyltransferase"/>
</dbReference>
<dbReference type="SUPFAM" id="SSF55729">
    <property type="entry name" value="Acyl-CoA N-acyltransferases (Nat)"/>
    <property type="match status" value="1"/>
</dbReference>
<keyword evidence="2" id="KW-0808">Transferase</keyword>
<dbReference type="EC" id="2.3.-.-" evidence="2"/>
<evidence type="ECO:0000313" key="3">
    <source>
        <dbReference type="Proteomes" id="UP001597073"/>
    </source>
</evidence>
<keyword evidence="3" id="KW-1185">Reference proteome</keyword>